<accession>A0A2G6PEZ5</accession>
<reference evidence="2 3" key="1">
    <citation type="submission" date="2017-10" db="EMBL/GenBank/DDBJ databases">
        <title>Novel microbial diversity and functional potential in the marine mammal oral microbiome.</title>
        <authorList>
            <person name="Dudek N.K."/>
            <person name="Sun C.L."/>
            <person name="Burstein D."/>
            <person name="Kantor R.S."/>
            <person name="Aliaga Goltsman D.S."/>
            <person name="Bik E.M."/>
            <person name="Thomas B.C."/>
            <person name="Banfield J.F."/>
            <person name="Relman D.A."/>
        </authorList>
    </citation>
    <scope>NUCLEOTIDE SEQUENCE [LARGE SCALE GENOMIC DNA]</scope>
    <source>
        <strain evidence="2">DOLJORAL78_50_517</strain>
    </source>
</reference>
<evidence type="ECO:0000313" key="2">
    <source>
        <dbReference type="EMBL" id="PIE82810.1"/>
    </source>
</evidence>
<feature type="domain" description="Transposase DDE" evidence="1">
    <location>
        <begin position="54"/>
        <end position="118"/>
    </location>
</feature>
<comment type="caution">
    <text evidence="2">The sequence shown here is derived from an EMBL/GenBank/DDBJ whole genome shotgun (WGS) entry which is preliminary data.</text>
</comment>
<dbReference type="InterPro" id="IPR025668">
    <property type="entry name" value="Tnp_DDE_dom"/>
</dbReference>
<gene>
    <name evidence="2" type="ORF">CSA09_05210</name>
</gene>
<evidence type="ECO:0000313" key="3">
    <source>
        <dbReference type="Proteomes" id="UP000229278"/>
    </source>
</evidence>
<dbReference type="Pfam" id="PF13751">
    <property type="entry name" value="DDE_Tnp_1_6"/>
    <property type="match status" value="1"/>
</dbReference>
<sequence>MLGALHCPGNPYDGHTLSAQVAQIERLTETSVTTCRVDKGYRGKDSKVKGVDVIHTGLSKKRMSRAMRKKLKRRSAIEPIIGHMKSDGKPGRCYLKGSLGDAMNIILSAAGQNIRKLLQLLATLWRYFWLCSRYRDNGKLFAQ</sequence>
<dbReference type="Proteomes" id="UP000229278">
    <property type="component" value="Unassembled WGS sequence"/>
</dbReference>
<dbReference type="PANTHER" id="PTHR33803">
    <property type="entry name" value="IS1478 TRANSPOSASE"/>
    <property type="match status" value="1"/>
</dbReference>
<evidence type="ECO:0000259" key="1">
    <source>
        <dbReference type="Pfam" id="PF13751"/>
    </source>
</evidence>
<dbReference type="EMBL" id="PDTV01000012">
    <property type="protein sequence ID" value="PIE82810.1"/>
    <property type="molecule type" value="Genomic_DNA"/>
</dbReference>
<protein>
    <recommendedName>
        <fullName evidence="1">Transposase DDE domain-containing protein</fullName>
    </recommendedName>
</protein>
<name>A0A2G6PEZ5_9GAMM</name>
<dbReference type="AlphaFoldDB" id="A0A2G6PEZ5"/>
<proteinExistence type="predicted"/>
<dbReference type="PANTHER" id="PTHR33803:SF3">
    <property type="entry name" value="BLL1974 PROTEIN"/>
    <property type="match status" value="1"/>
</dbReference>
<organism evidence="2 3">
    <name type="scientific">Candidatus Contendibacter odensensis</name>
    <dbReference type="NCBI Taxonomy" id="1400860"/>
    <lineage>
        <taxon>Bacteria</taxon>
        <taxon>Pseudomonadati</taxon>
        <taxon>Pseudomonadota</taxon>
        <taxon>Gammaproteobacteria</taxon>
        <taxon>Candidatus Competibacteraceae</taxon>
        <taxon>Candidatus Contendibacter</taxon>
    </lineage>
</organism>